<organism evidence="2 3">
    <name type="scientific">Pristionchus mayeri</name>
    <dbReference type="NCBI Taxonomy" id="1317129"/>
    <lineage>
        <taxon>Eukaryota</taxon>
        <taxon>Metazoa</taxon>
        <taxon>Ecdysozoa</taxon>
        <taxon>Nematoda</taxon>
        <taxon>Chromadorea</taxon>
        <taxon>Rhabditida</taxon>
        <taxon>Rhabditina</taxon>
        <taxon>Diplogasteromorpha</taxon>
        <taxon>Diplogasteroidea</taxon>
        <taxon>Neodiplogasteridae</taxon>
        <taxon>Pristionchus</taxon>
    </lineage>
</organism>
<keyword evidence="3" id="KW-1185">Reference proteome</keyword>
<accession>A0AAN5D0S9</accession>
<evidence type="ECO:0000313" key="3">
    <source>
        <dbReference type="Proteomes" id="UP001328107"/>
    </source>
</evidence>
<feature type="compositionally biased region" description="Polar residues" evidence="1">
    <location>
        <begin position="1"/>
        <end position="11"/>
    </location>
</feature>
<evidence type="ECO:0000256" key="1">
    <source>
        <dbReference type="SAM" id="MobiDB-lite"/>
    </source>
</evidence>
<dbReference type="Proteomes" id="UP001328107">
    <property type="component" value="Unassembled WGS sequence"/>
</dbReference>
<gene>
    <name evidence="2" type="ORF">PMAYCL1PPCAC_24461</name>
</gene>
<reference evidence="3" key="1">
    <citation type="submission" date="2022-10" db="EMBL/GenBank/DDBJ databases">
        <title>Genome assembly of Pristionchus species.</title>
        <authorList>
            <person name="Yoshida K."/>
            <person name="Sommer R.J."/>
        </authorList>
    </citation>
    <scope>NUCLEOTIDE SEQUENCE [LARGE SCALE GENOMIC DNA]</scope>
    <source>
        <strain evidence="3">RS5460</strain>
    </source>
</reference>
<comment type="caution">
    <text evidence="2">The sequence shown here is derived from an EMBL/GenBank/DDBJ whole genome shotgun (WGS) entry which is preliminary data.</text>
</comment>
<sequence>MNECTNGQASSGRMERSGERAVPEQSEIPLTRREGLLLLSRKEAGSEKGRGVVSSPKGHDNLDVAAWEEASSTRGDVPSLEPVLIHLSDQLDHVALLKVEFSLVLCIEVEESLRGSLGCDSCGSGRGLRRLGWGHLGCSGSPAGCSSAPIRGVRGRSIEARVHPIGGRRSKQGRSHVQDGLRDVVRTRFAARLLDSALQLRLQHLEYLAGLSMEVQLGIHEGRQLRDLLDIIGEDVEDGHLCQFLRLFQFLLCLDQLVVWNLLPLLAIVVKSASLQLRSVVLDILQFVVLHVRQRIDEVTLDGVLHLVLDICTLPIRLARVHQRLAQIAVLSQFLPVVAHSLSQHPLRLRVRRSLRRPTHLQYRSHRRHLGARCWIRLQVLAHSCDHVRDQLVRHVNFPLHLVVLVIQLRRLCRAHRLTQVLIGLVELLAEAGERHGCWLGELVGAAAEKRAGRELTCKNEGLLVLLGCPD</sequence>
<feature type="compositionally biased region" description="Basic and acidic residues" evidence="1">
    <location>
        <begin position="13"/>
        <end position="22"/>
    </location>
</feature>
<dbReference type="AlphaFoldDB" id="A0AAN5D0S9"/>
<feature type="non-terminal residue" evidence="2">
    <location>
        <position position="471"/>
    </location>
</feature>
<protein>
    <submittedName>
        <fullName evidence="2">Uncharacterized protein</fullName>
    </submittedName>
</protein>
<name>A0AAN5D0S9_9BILA</name>
<dbReference type="EMBL" id="BTRK01000005">
    <property type="protein sequence ID" value="GMR54266.1"/>
    <property type="molecule type" value="Genomic_DNA"/>
</dbReference>
<evidence type="ECO:0000313" key="2">
    <source>
        <dbReference type="EMBL" id="GMR54266.1"/>
    </source>
</evidence>
<feature type="region of interest" description="Disordered" evidence="1">
    <location>
        <begin position="1"/>
        <end position="31"/>
    </location>
</feature>
<proteinExistence type="predicted"/>